<dbReference type="GO" id="GO:0098553">
    <property type="term" value="C:lumenal side of endoplasmic reticulum membrane"/>
    <property type="evidence" value="ECO:0007669"/>
    <property type="project" value="TreeGrafter"/>
</dbReference>
<feature type="region of interest" description="Disordered" evidence="8">
    <location>
        <begin position="410"/>
        <end position="445"/>
    </location>
</feature>
<feature type="transmembrane region" description="Helical" evidence="9">
    <location>
        <begin position="377"/>
        <end position="395"/>
    </location>
</feature>
<comment type="subcellular location">
    <subcellularLocation>
        <location evidence="1">Endoplasmic reticulum membrane</location>
        <topology evidence="1">Multi-pass membrane protein</topology>
    </subcellularLocation>
</comment>
<gene>
    <name evidence="10" type="ORF">BJ878DRAFT_544805</name>
</gene>
<evidence type="ECO:0000256" key="8">
    <source>
        <dbReference type="SAM" id="MobiDB-lite"/>
    </source>
</evidence>
<feature type="transmembrane region" description="Helical" evidence="9">
    <location>
        <begin position="355"/>
        <end position="371"/>
    </location>
</feature>
<sequence length="485" mass="53318">MDFFQGDTSVLQLIGKYAYYIYCKRELGTMYLHLMFSALLPIYAGSHSSLRCPPSAKAPTEDKDGVKIEVAPPVEGLQPSDAIVFPVLAGCVLGGLYYVIKWLEDPALLNKILGYYFSAIGTVGVGTLTGDSLNVFLSLAFPSILKYLRKRFVLRLYITRIVSLRHTFRLQSIIGLFIGILTIAGYNLLSRPWWLTNIIAWGFCYGTLQVMSPTTFWTGSLVLAGLFVYDITMVFFTPLMMTVATSLDVPIKLVFPGPGRGSMLGLGDVVLPGIMIGLALRFDLYLNYLWKGVEALDGKAVKPLYIEATGGWGSSFSKLDNGTSFKKVYFTASMVCHPSILLGASPAEETKSPQIGYIIGMIATLIVLNISKHGQPALLYLVPGVLIALWGTAFVRGDLARMWEYTEDGSLTGDNEKTKKDSEKKTDNEEKSTPEKNIVQNGDVKKATKIEKGKIEDGIDAQEIFHLSLSQPSKDKALSRPLGRP</sequence>
<keyword evidence="3 9" id="KW-0812">Transmembrane</keyword>
<comment type="caution">
    <text evidence="10">The sequence shown here is derived from an EMBL/GenBank/DDBJ whole genome shotgun (WGS) entry which is preliminary data.</text>
</comment>
<evidence type="ECO:0000256" key="3">
    <source>
        <dbReference type="ARBA" id="ARBA00022692"/>
    </source>
</evidence>
<dbReference type="PANTHER" id="PTHR12174">
    <property type="entry name" value="SIGNAL PEPTIDE PEPTIDASE"/>
    <property type="match status" value="1"/>
</dbReference>
<dbReference type="GO" id="GO:0006465">
    <property type="term" value="P:signal peptide processing"/>
    <property type="evidence" value="ECO:0007669"/>
    <property type="project" value="TreeGrafter"/>
</dbReference>
<dbReference type="Proteomes" id="UP000887226">
    <property type="component" value="Unassembled WGS sequence"/>
</dbReference>
<feature type="transmembrane region" description="Helical" evidence="9">
    <location>
        <begin position="168"/>
        <end position="186"/>
    </location>
</feature>
<dbReference type="GO" id="GO:0042500">
    <property type="term" value="F:aspartic endopeptidase activity, intramembrane cleaving"/>
    <property type="evidence" value="ECO:0007669"/>
    <property type="project" value="InterPro"/>
</dbReference>
<reference evidence="10" key="1">
    <citation type="journal article" date="2021" name="IMA Fungus">
        <title>Genomic characterization of three marine fungi, including Emericellopsis atlantica sp. nov. with signatures of a generalist lifestyle and marine biomass degradation.</title>
        <authorList>
            <person name="Hagestad O.C."/>
            <person name="Hou L."/>
            <person name="Andersen J.H."/>
            <person name="Hansen E.H."/>
            <person name="Altermark B."/>
            <person name="Li C."/>
            <person name="Kuhnert E."/>
            <person name="Cox R.J."/>
            <person name="Crous P.W."/>
            <person name="Spatafora J.W."/>
            <person name="Lail K."/>
            <person name="Amirebrahimi M."/>
            <person name="Lipzen A."/>
            <person name="Pangilinan J."/>
            <person name="Andreopoulos W."/>
            <person name="Hayes R.D."/>
            <person name="Ng V."/>
            <person name="Grigoriev I.V."/>
            <person name="Jackson S.A."/>
            <person name="Sutton T.D.S."/>
            <person name="Dobson A.D.W."/>
            <person name="Rama T."/>
        </authorList>
    </citation>
    <scope>NUCLEOTIDE SEQUENCE</scope>
    <source>
        <strain evidence="10">TRa3180A</strain>
    </source>
</reference>
<evidence type="ECO:0000256" key="5">
    <source>
        <dbReference type="ARBA" id="ARBA00022824"/>
    </source>
</evidence>
<keyword evidence="11" id="KW-1185">Reference proteome</keyword>
<feature type="transmembrane region" description="Helical" evidence="9">
    <location>
        <begin position="82"/>
        <end position="100"/>
    </location>
</feature>
<keyword evidence="6 9" id="KW-1133">Transmembrane helix</keyword>
<dbReference type="Pfam" id="PF04258">
    <property type="entry name" value="Peptidase_A22B"/>
    <property type="match status" value="1"/>
</dbReference>
<dbReference type="InterPro" id="IPR007369">
    <property type="entry name" value="Peptidase_A22B_SPP"/>
</dbReference>
<dbReference type="PANTHER" id="PTHR12174:SF23">
    <property type="entry name" value="MINOR HISTOCOMPATIBILITY ANTIGEN H13"/>
    <property type="match status" value="1"/>
</dbReference>
<dbReference type="InterPro" id="IPR006639">
    <property type="entry name" value="Preselin/SPP"/>
</dbReference>
<feature type="transmembrane region" description="Helical" evidence="9">
    <location>
        <begin position="27"/>
        <end position="44"/>
    </location>
</feature>
<organism evidence="10 11">
    <name type="scientific">Calycina marina</name>
    <dbReference type="NCBI Taxonomy" id="1763456"/>
    <lineage>
        <taxon>Eukaryota</taxon>
        <taxon>Fungi</taxon>
        <taxon>Dikarya</taxon>
        <taxon>Ascomycota</taxon>
        <taxon>Pezizomycotina</taxon>
        <taxon>Leotiomycetes</taxon>
        <taxon>Helotiales</taxon>
        <taxon>Pezizellaceae</taxon>
        <taxon>Calycina</taxon>
    </lineage>
</organism>
<keyword evidence="7 9" id="KW-0472">Membrane</keyword>
<accession>A0A9P8CCR1</accession>
<feature type="transmembrane region" description="Helical" evidence="9">
    <location>
        <begin position="220"/>
        <end position="241"/>
    </location>
</feature>
<dbReference type="SMART" id="SM00730">
    <property type="entry name" value="PSN"/>
    <property type="match status" value="1"/>
</dbReference>
<dbReference type="GO" id="GO:0033619">
    <property type="term" value="P:membrane protein proteolysis"/>
    <property type="evidence" value="ECO:0007669"/>
    <property type="project" value="TreeGrafter"/>
</dbReference>
<feature type="transmembrane region" description="Helical" evidence="9">
    <location>
        <begin position="192"/>
        <end position="208"/>
    </location>
</feature>
<name>A0A9P8CCR1_9HELO</name>
<feature type="transmembrane region" description="Helical" evidence="9">
    <location>
        <begin position="261"/>
        <end position="282"/>
    </location>
</feature>
<dbReference type="GO" id="GO:0098554">
    <property type="term" value="C:cytoplasmic side of endoplasmic reticulum membrane"/>
    <property type="evidence" value="ECO:0007669"/>
    <property type="project" value="TreeGrafter"/>
</dbReference>
<evidence type="ECO:0000256" key="6">
    <source>
        <dbReference type="ARBA" id="ARBA00022989"/>
    </source>
</evidence>
<dbReference type="EMBL" id="MU254144">
    <property type="protein sequence ID" value="KAG9241875.1"/>
    <property type="molecule type" value="Genomic_DNA"/>
</dbReference>
<evidence type="ECO:0000256" key="4">
    <source>
        <dbReference type="ARBA" id="ARBA00022801"/>
    </source>
</evidence>
<dbReference type="OrthoDB" id="29661at2759"/>
<evidence type="ECO:0000313" key="11">
    <source>
        <dbReference type="Proteomes" id="UP000887226"/>
    </source>
</evidence>
<feature type="transmembrane region" description="Helical" evidence="9">
    <location>
        <begin position="107"/>
        <end position="126"/>
    </location>
</feature>
<evidence type="ECO:0000256" key="9">
    <source>
        <dbReference type="SAM" id="Phobius"/>
    </source>
</evidence>
<keyword evidence="4" id="KW-0378">Hydrolase</keyword>
<proteinExistence type="inferred from homology"/>
<evidence type="ECO:0000256" key="7">
    <source>
        <dbReference type="ARBA" id="ARBA00023136"/>
    </source>
</evidence>
<evidence type="ECO:0000256" key="2">
    <source>
        <dbReference type="ARBA" id="ARBA00006859"/>
    </source>
</evidence>
<evidence type="ECO:0000256" key="1">
    <source>
        <dbReference type="ARBA" id="ARBA00004477"/>
    </source>
</evidence>
<keyword evidence="5" id="KW-0256">Endoplasmic reticulum</keyword>
<dbReference type="AlphaFoldDB" id="A0A9P8CCR1"/>
<feature type="compositionally biased region" description="Basic and acidic residues" evidence="8">
    <location>
        <begin position="414"/>
        <end position="434"/>
    </location>
</feature>
<protein>
    <submittedName>
        <fullName evidence="10">Signal peptide peptidase-domain-containing protein</fullName>
    </submittedName>
</protein>
<comment type="similarity">
    <text evidence="2">Belongs to the peptidase A22B family.</text>
</comment>
<evidence type="ECO:0000313" key="10">
    <source>
        <dbReference type="EMBL" id="KAG9241875.1"/>
    </source>
</evidence>